<accession>A0A5J4SAX8</accession>
<evidence type="ECO:0008006" key="2">
    <source>
        <dbReference type="Google" id="ProtNLM"/>
    </source>
</evidence>
<name>A0A5J4SAX8_9ZZZZ</name>
<gene>
    <name evidence="1" type="ORF">EZS27_009362</name>
</gene>
<organism evidence="1">
    <name type="scientific">termite gut metagenome</name>
    <dbReference type="NCBI Taxonomy" id="433724"/>
    <lineage>
        <taxon>unclassified sequences</taxon>
        <taxon>metagenomes</taxon>
        <taxon>organismal metagenomes</taxon>
    </lineage>
</organism>
<comment type="caution">
    <text evidence="1">The sequence shown here is derived from an EMBL/GenBank/DDBJ whole genome shotgun (WGS) entry which is preliminary data.</text>
</comment>
<dbReference type="Pfam" id="PF13479">
    <property type="entry name" value="AAA_24"/>
    <property type="match status" value="1"/>
</dbReference>
<dbReference type="EMBL" id="SNRY01000299">
    <property type="protein sequence ID" value="KAA6342902.1"/>
    <property type="molecule type" value="Genomic_DNA"/>
</dbReference>
<proteinExistence type="predicted"/>
<sequence>MSLIKKANELEIPTNIKMMVYGQAGTGKSTYALSAPSPVLFDFDGGIKRIAKEHLEKVGIVPIVSWQDVLDVLSSEDLSPYQTIVIDTIGKMMDYIISYKCGLRTPAIKDWNGINTEFSNFIKRISALNKHIIFIAHRDMRKEGDETVFIPSLREKTYASIVTELDLLGYMEMRTENGITRRTITFDPTARNDGKNTCNLPSIMEISVIIDKSGKTLQENDIILRSVIVPYLSMLQLKKAEAGKYESVMKEIREQVELVTDEISANDFISRIDNFEHIGSSKAAASRLLHTKAISLGLSLNKNKKYERAA</sequence>
<dbReference type="AlphaFoldDB" id="A0A5J4SAX8"/>
<reference evidence="1" key="1">
    <citation type="submission" date="2019-03" db="EMBL/GenBank/DDBJ databases">
        <title>Single cell metagenomics reveals metabolic interactions within the superorganism composed of flagellate Streblomastix strix and complex community of Bacteroidetes bacteria on its surface.</title>
        <authorList>
            <person name="Treitli S.C."/>
            <person name="Kolisko M."/>
            <person name="Husnik F."/>
            <person name="Keeling P."/>
            <person name="Hampl V."/>
        </authorList>
    </citation>
    <scope>NUCLEOTIDE SEQUENCE</scope>
    <source>
        <strain evidence="1">STM</strain>
    </source>
</reference>
<protein>
    <recommendedName>
        <fullName evidence="2">Phage nucleotide-binding protein</fullName>
    </recommendedName>
</protein>
<evidence type="ECO:0000313" key="1">
    <source>
        <dbReference type="EMBL" id="KAA6342902.1"/>
    </source>
</evidence>